<evidence type="ECO:0000256" key="1">
    <source>
        <dbReference type="ARBA" id="ARBA00023002"/>
    </source>
</evidence>
<dbReference type="InterPro" id="IPR012349">
    <property type="entry name" value="Split_barrel_FMN-bd"/>
</dbReference>
<dbReference type="PIRSF" id="PIRSF004633">
    <property type="entry name" value="UCP_PLP_oxd"/>
    <property type="match status" value="1"/>
</dbReference>
<dbReference type="InterPro" id="IPR052019">
    <property type="entry name" value="F420H2_bilvrd_red/Heme_oxyg"/>
</dbReference>
<keyword evidence="4" id="KW-1185">Reference proteome</keyword>
<accession>A0ABZ3H8B6</accession>
<protein>
    <submittedName>
        <fullName evidence="3">Pyridoxamine 5'-phosphate oxidase family protein</fullName>
    </submittedName>
</protein>
<dbReference type="EMBL" id="CP147920">
    <property type="protein sequence ID" value="XAU13945.1"/>
    <property type="molecule type" value="Genomic_DNA"/>
</dbReference>
<dbReference type="InterPro" id="IPR014419">
    <property type="entry name" value="HutZ"/>
</dbReference>
<gene>
    <name evidence="3" type="ORF">WCY31_06710</name>
</gene>
<dbReference type="RefSeq" id="WP_345969060.1">
    <property type="nucleotide sequence ID" value="NZ_CP147920.1"/>
</dbReference>
<evidence type="ECO:0000259" key="2">
    <source>
        <dbReference type="Pfam" id="PF01243"/>
    </source>
</evidence>
<dbReference type="Proteomes" id="UP001447842">
    <property type="component" value="Chromosome"/>
</dbReference>
<sequence length="158" mass="17807">MLDFLSAFQSTVIGTVDADGFPFSSYAPFIRDDHRYYVFISDIARHAANLRREGRASLFFIEDECNAGNLFARKRVSLQCETRIVPRGTARFDAVMSRFKETFNPELISGLMQMQDFNLYEFTPVAGEAVFGFGEAYTLGGEHMETLLPRRGGGHKKG</sequence>
<dbReference type="PANTHER" id="PTHR35176">
    <property type="entry name" value="HEME OXYGENASE HI_0854-RELATED"/>
    <property type="match status" value="1"/>
</dbReference>
<reference evidence="3 4" key="1">
    <citation type="submission" date="2024-03" db="EMBL/GenBank/DDBJ databases">
        <title>Sulfurimonas sp. HSL3-1.</title>
        <authorList>
            <person name="Wang S."/>
        </authorList>
    </citation>
    <scope>NUCLEOTIDE SEQUENCE [LARGE SCALE GENOMIC DNA]</scope>
    <source>
        <strain evidence="3 4">HSL3-1</strain>
    </source>
</reference>
<organism evidence="3 4">
    <name type="scientific">Sulfurimonas diazotrophicus</name>
    <dbReference type="NCBI Taxonomy" id="3131939"/>
    <lineage>
        <taxon>Bacteria</taxon>
        <taxon>Pseudomonadati</taxon>
        <taxon>Campylobacterota</taxon>
        <taxon>Epsilonproteobacteria</taxon>
        <taxon>Campylobacterales</taxon>
        <taxon>Sulfurimonadaceae</taxon>
        <taxon>Sulfurimonas</taxon>
    </lineage>
</organism>
<dbReference type="Pfam" id="PF01243">
    <property type="entry name" value="PNPOx_N"/>
    <property type="match status" value="1"/>
</dbReference>
<feature type="domain" description="Pyridoxamine 5'-phosphate oxidase N-terminal" evidence="2">
    <location>
        <begin position="3"/>
        <end position="129"/>
    </location>
</feature>
<proteinExistence type="predicted"/>
<dbReference type="PANTHER" id="PTHR35176:SF6">
    <property type="entry name" value="HEME OXYGENASE HI_0854-RELATED"/>
    <property type="match status" value="1"/>
</dbReference>
<evidence type="ECO:0000313" key="4">
    <source>
        <dbReference type="Proteomes" id="UP001447842"/>
    </source>
</evidence>
<dbReference type="InterPro" id="IPR011576">
    <property type="entry name" value="Pyridox_Oxase_N"/>
</dbReference>
<dbReference type="Gene3D" id="2.30.110.10">
    <property type="entry name" value="Electron Transport, Fmn-binding Protein, Chain A"/>
    <property type="match status" value="1"/>
</dbReference>
<keyword evidence="1" id="KW-0560">Oxidoreductase</keyword>
<dbReference type="SUPFAM" id="SSF50475">
    <property type="entry name" value="FMN-binding split barrel"/>
    <property type="match status" value="1"/>
</dbReference>
<evidence type="ECO:0000313" key="3">
    <source>
        <dbReference type="EMBL" id="XAU13945.1"/>
    </source>
</evidence>
<name>A0ABZ3H8B6_9BACT</name>